<evidence type="ECO:0000313" key="6">
    <source>
        <dbReference type="EMBL" id="GGL25052.1"/>
    </source>
</evidence>
<dbReference type="InterPro" id="IPR036388">
    <property type="entry name" value="WH-like_DNA-bd_sf"/>
</dbReference>
<dbReference type="GO" id="GO:0003677">
    <property type="term" value="F:DNA binding"/>
    <property type="evidence" value="ECO:0007669"/>
    <property type="project" value="UniProtKB-KW"/>
</dbReference>
<dbReference type="PANTHER" id="PTHR43132">
    <property type="entry name" value="ARSENICAL RESISTANCE OPERON REPRESSOR ARSR-RELATED"/>
    <property type="match status" value="1"/>
</dbReference>
<feature type="domain" description="HTH arsR-type" evidence="5">
    <location>
        <begin position="31"/>
        <end position="114"/>
    </location>
</feature>
<dbReference type="InterPro" id="IPR011991">
    <property type="entry name" value="ArsR-like_HTH"/>
</dbReference>
<keyword evidence="2" id="KW-0238">DNA-binding</keyword>
<dbReference type="AlphaFoldDB" id="A0A830ESH8"/>
<evidence type="ECO:0000256" key="2">
    <source>
        <dbReference type="ARBA" id="ARBA00023125"/>
    </source>
</evidence>
<dbReference type="Gene3D" id="1.10.10.10">
    <property type="entry name" value="Winged helix-like DNA-binding domain superfamily/Winged helix DNA-binding domain"/>
    <property type="match status" value="1"/>
</dbReference>
<dbReference type="InterPro" id="IPR001845">
    <property type="entry name" value="HTH_ArsR_DNA-bd_dom"/>
</dbReference>
<dbReference type="PANTHER" id="PTHR43132:SF2">
    <property type="entry name" value="ARSENICAL RESISTANCE OPERON REPRESSOR ARSR-RELATED"/>
    <property type="match status" value="1"/>
</dbReference>
<dbReference type="InterPro" id="IPR056525">
    <property type="entry name" value="HVO_1552_C"/>
</dbReference>
<dbReference type="Pfam" id="PF24267">
    <property type="entry name" value="HVO_1552_C"/>
    <property type="match status" value="1"/>
</dbReference>
<dbReference type="RefSeq" id="WP_188880339.1">
    <property type="nucleotide sequence ID" value="NZ_BMPF01000001.1"/>
</dbReference>
<dbReference type="OrthoDB" id="11368at2157"/>
<dbReference type="EMBL" id="BMPF01000001">
    <property type="protein sequence ID" value="GGL25052.1"/>
    <property type="molecule type" value="Genomic_DNA"/>
</dbReference>
<dbReference type="SUPFAM" id="SSF46785">
    <property type="entry name" value="Winged helix' DNA-binding domain"/>
    <property type="match status" value="1"/>
</dbReference>
<evidence type="ECO:0000259" key="5">
    <source>
        <dbReference type="SMART" id="SM00418"/>
    </source>
</evidence>
<reference evidence="6 7" key="1">
    <citation type="journal article" date="2019" name="Int. J. Syst. Evol. Microbiol.">
        <title>The Global Catalogue of Microorganisms (GCM) 10K type strain sequencing project: providing services to taxonomists for standard genome sequencing and annotation.</title>
        <authorList>
            <consortium name="The Broad Institute Genomics Platform"/>
            <consortium name="The Broad Institute Genome Sequencing Center for Infectious Disease"/>
            <person name="Wu L."/>
            <person name="Ma J."/>
        </authorList>
    </citation>
    <scope>NUCLEOTIDE SEQUENCE [LARGE SCALE GENOMIC DNA]</scope>
    <source>
        <strain evidence="6 7">JCM 19585</strain>
    </source>
</reference>
<evidence type="ECO:0000313" key="7">
    <source>
        <dbReference type="Proteomes" id="UP000628840"/>
    </source>
</evidence>
<evidence type="ECO:0000256" key="1">
    <source>
        <dbReference type="ARBA" id="ARBA00023015"/>
    </source>
</evidence>
<keyword evidence="4" id="KW-1133">Transmembrane helix</keyword>
<dbReference type="Proteomes" id="UP000628840">
    <property type="component" value="Unassembled WGS sequence"/>
</dbReference>
<dbReference type="InterPro" id="IPR051011">
    <property type="entry name" value="Metal_resp_trans_reg"/>
</dbReference>
<keyword evidence="7" id="KW-1185">Reference proteome</keyword>
<feature type="transmembrane region" description="Helical" evidence="4">
    <location>
        <begin position="208"/>
        <end position="226"/>
    </location>
</feature>
<accession>A0A830ESH8</accession>
<dbReference type="CDD" id="cd00090">
    <property type="entry name" value="HTH_ARSR"/>
    <property type="match status" value="1"/>
</dbReference>
<dbReference type="SMART" id="SM00418">
    <property type="entry name" value="HTH_ARSR"/>
    <property type="match status" value="1"/>
</dbReference>
<dbReference type="Pfam" id="PF12840">
    <property type="entry name" value="HTH_20"/>
    <property type="match status" value="1"/>
</dbReference>
<sequence length="238" mass="24160">MKELFPLKPASEGERERDPKLVGIGEAEAESVFAALSSGTARAVLDALYEEPLTASDIAEEVDTSLQNATYHVNKLRDAGLVDVSETWYSAQGREMKVYAPTNGPLVVYAGAREGEADEPLSAALAKLFGAVGVVALLGALVNGLAGVLASTTSGPGIGGDAGAGGGYAVSTARAEPAGDPSLLDAAVAALQSVADAALALLGSPGGVTFLVGTLVLLALFARWYAAAYRGGRVRVTR</sequence>
<comment type="caution">
    <text evidence="6">The sequence shown here is derived from an EMBL/GenBank/DDBJ whole genome shotgun (WGS) entry which is preliminary data.</text>
</comment>
<dbReference type="InterPro" id="IPR036390">
    <property type="entry name" value="WH_DNA-bd_sf"/>
</dbReference>
<keyword evidence="1" id="KW-0805">Transcription regulation</keyword>
<keyword evidence="4" id="KW-0812">Transmembrane</keyword>
<gene>
    <name evidence="6" type="ORF">GCM10009037_05740</name>
</gene>
<evidence type="ECO:0000256" key="3">
    <source>
        <dbReference type="ARBA" id="ARBA00023163"/>
    </source>
</evidence>
<proteinExistence type="predicted"/>
<evidence type="ECO:0000256" key="4">
    <source>
        <dbReference type="SAM" id="Phobius"/>
    </source>
</evidence>
<keyword evidence="3" id="KW-0804">Transcription</keyword>
<name>A0A830ESH8_9EURY</name>
<organism evidence="6 7">
    <name type="scientific">Halarchaeum grantii</name>
    <dbReference type="NCBI Taxonomy" id="1193105"/>
    <lineage>
        <taxon>Archaea</taxon>
        <taxon>Methanobacteriati</taxon>
        <taxon>Methanobacteriota</taxon>
        <taxon>Stenosarchaea group</taxon>
        <taxon>Halobacteria</taxon>
        <taxon>Halobacteriales</taxon>
        <taxon>Halobacteriaceae</taxon>
    </lineage>
</organism>
<protein>
    <submittedName>
        <fullName evidence="6">Transcriptional regulator</fullName>
    </submittedName>
</protein>
<keyword evidence="4" id="KW-0472">Membrane</keyword>
<feature type="transmembrane region" description="Helical" evidence="4">
    <location>
        <begin position="128"/>
        <end position="150"/>
    </location>
</feature>
<dbReference type="GO" id="GO:0003700">
    <property type="term" value="F:DNA-binding transcription factor activity"/>
    <property type="evidence" value="ECO:0007669"/>
    <property type="project" value="InterPro"/>
</dbReference>